<dbReference type="CDD" id="cd00293">
    <property type="entry name" value="USP-like"/>
    <property type="match status" value="1"/>
</dbReference>
<dbReference type="Gene3D" id="3.40.50.12370">
    <property type="match status" value="1"/>
</dbReference>
<dbReference type="Proteomes" id="UP001163336">
    <property type="component" value="Chromosome"/>
</dbReference>
<reference evidence="3" key="1">
    <citation type="submission" date="2022-11" db="EMBL/GenBank/DDBJ databases">
        <title>Isolation and characterization of PLA-degrading bacterium Massilia sp. from Antarctic soil.</title>
        <authorList>
            <person name="Sato K."/>
            <person name="Gomez-Fuentes C."/>
            <person name="Ahmad S.A."/>
            <person name="Zulkharnain A."/>
        </authorList>
    </citation>
    <scope>NUCLEOTIDE SEQUENCE</scope>
    <source>
        <strain evidence="3">N-3</strain>
    </source>
</reference>
<accession>A0ABM8C8J3</accession>
<sequence>MSYRTIIVHADASRHAPQRIRIAARLAVEHEAHLIGVAAIGVSREVFPDGYRAVPGSLEASYFSPLHETATRALHGFAALASETGVVHEKRLVCDLASEALARMGRYADLVVVSQEDLTEALAETVGRIPEYVAFTCARPVLVVPCAPVPHFMGRHVLVAWNGSKEASAALLAALPLMRRAVRVTLVSFRSPGDTDLGDAQQKADLAAFLARHDVQAEIIAFDRHIDGGQALLTLATQEAYDLLVIGCYGHSQFRELFLGGVTRKVLQEATMAVLMAR</sequence>
<evidence type="ECO:0000256" key="1">
    <source>
        <dbReference type="ARBA" id="ARBA00008791"/>
    </source>
</evidence>
<evidence type="ECO:0000259" key="2">
    <source>
        <dbReference type="Pfam" id="PF00582"/>
    </source>
</evidence>
<dbReference type="EMBL" id="AP026966">
    <property type="protein sequence ID" value="BDT59587.1"/>
    <property type="molecule type" value="Genomic_DNA"/>
</dbReference>
<proteinExistence type="inferred from homology"/>
<comment type="similarity">
    <text evidence="1">Belongs to the universal stress protein A family.</text>
</comment>
<dbReference type="PRINTS" id="PR01438">
    <property type="entry name" value="UNVRSLSTRESS"/>
</dbReference>
<dbReference type="Pfam" id="PF00582">
    <property type="entry name" value="Usp"/>
    <property type="match status" value="1"/>
</dbReference>
<dbReference type="InterPro" id="IPR006016">
    <property type="entry name" value="UspA"/>
</dbReference>
<protein>
    <submittedName>
        <fullName evidence="3">Universal stress protein A</fullName>
    </submittedName>
</protein>
<gene>
    <name evidence="3" type="ORF">MasN3_30810</name>
</gene>
<keyword evidence="4" id="KW-1185">Reference proteome</keyword>
<dbReference type="PANTHER" id="PTHR46268">
    <property type="entry name" value="STRESS RESPONSE PROTEIN NHAX"/>
    <property type="match status" value="1"/>
</dbReference>
<organism evidence="3 4">
    <name type="scientific">Massilia varians</name>
    <dbReference type="NCBI Taxonomy" id="457921"/>
    <lineage>
        <taxon>Bacteria</taxon>
        <taxon>Pseudomonadati</taxon>
        <taxon>Pseudomonadota</taxon>
        <taxon>Betaproteobacteria</taxon>
        <taxon>Burkholderiales</taxon>
        <taxon>Oxalobacteraceae</taxon>
        <taxon>Telluria group</taxon>
        <taxon>Massilia</taxon>
    </lineage>
</organism>
<name>A0ABM8C8J3_9BURK</name>
<dbReference type="InterPro" id="IPR006015">
    <property type="entry name" value="Universal_stress_UspA"/>
</dbReference>
<dbReference type="SUPFAM" id="SSF52402">
    <property type="entry name" value="Adenine nucleotide alpha hydrolases-like"/>
    <property type="match status" value="2"/>
</dbReference>
<evidence type="ECO:0000313" key="4">
    <source>
        <dbReference type="Proteomes" id="UP001163336"/>
    </source>
</evidence>
<dbReference type="PANTHER" id="PTHR46268:SF15">
    <property type="entry name" value="UNIVERSAL STRESS PROTEIN HP_0031"/>
    <property type="match status" value="1"/>
</dbReference>
<evidence type="ECO:0000313" key="3">
    <source>
        <dbReference type="EMBL" id="BDT59587.1"/>
    </source>
</evidence>
<dbReference type="RefSeq" id="WP_281908358.1">
    <property type="nucleotide sequence ID" value="NZ_AP026966.1"/>
</dbReference>
<feature type="domain" description="UspA" evidence="2">
    <location>
        <begin position="155"/>
        <end position="278"/>
    </location>
</feature>